<dbReference type="AlphaFoldDB" id="A0A0Q3MXD3"/>
<protein>
    <submittedName>
        <fullName evidence="2 3">Uncharacterized protein</fullName>
    </submittedName>
</protein>
<feature type="compositionally biased region" description="Acidic residues" evidence="1">
    <location>
        <begin position="44"/>
        <end position="58"/>
    </location>
</feature>
<dbReference type="FunCoup" id="A0A0Q3MXD3">
    <property type="interactions" value="150"/>
</dbReference>
<dbReference type="Proteomes" id="UP000008810">
    <property type="component" value="Chromosome 2"/>
</dbReference>
<keyword evidence="4" id="KW-1185">Reference proteome</keyword>
<evidence type="ECO:0000313" key="4">
    <source>
        <dbReference type="Proteomes" id="UP000008810"/>
    </source>
</evidence>
<sequence>MAPASSKVMGHLAQNGGIASYAVYAAAPCDACCGGSRHRKAETDGDDDDDDYDCAPAA</sequence>
<reference evidence="2" key="2">
    <citation type="submission" date="2017-06" db="EMBL/GenBank/DDBJ databases">
        <title>WGS assembly of Brachypodium distachyon.</title>
        <authorList>
            <consortium name="The International Brachypodium Initiative"/>
            <person name="Lucas S."/>
            <person name="Harmon-Smith M."/>
            <person name="Lail K."/>
            <person name="Tice H."/>
            <person name="Grimwood J."/>
            <person name="Bruce D."/>
            <person name="Barry K."/>
            <person name="Shu S."/>
            <person name="Lindquist E."/>
            <person name="Wang M."/>
            <person name="Pitluck S."/>
            <person name="Vogel J.P."/>
            <person name="Garvin D.F."/>
            <person name="Mockler T.C."/>
            <person name="Schmutz J."/>
            <person name="Rokhsar D."/>
            <person name="Bevan M.W."/>
        </authorList>
    </citation>
    <scope>NUCLEOTIDE SEQUENCE</scope>
    <source>
        <strain evidence="2">Bd21</strain>
    </source>
</reference>
<evidence type="ECO:0000313" key="3">
    <source>
        <dbReference type="EnsemblPlants" id="KQK08966"/>
    </source>
</evidence>
<dbReference type="EnsemblPlants" id="KQK08966">
    <property type="protein sequence ID" value="KQK08966"/>
    <property type="gene ID" value="BRADI_2g45143v3"/>
</dbReference>
<reference evidence="2 3" key="1">
    <citation type="journal article" date="2010" name="Nature">
        <title>Genome sequencing and analysis of the model grass Brachypodium distachyon.</title>
        <authorList>
            <consortium name="International Brachypodium Initiative"/>
        </authorList>
    </citation>
    <scope>NUCLEOTIDE SEQUENCE [LARGE SCALE GENOMIC DNA]</scope>
    <source>
        <strain evidence="2 3">Bd21</strain>
    </source>
</reference>
<dbReference type="EMBL" id="CM000881">
    <property type="protein sequence ID" value="KQK08966.1"/>
    <property type="molecule type" value="Genomic_DNA"/>
</dbReference>
<feature type="region of interest" description="Disordered" evidence="1">
    <location>
        <begin position="34"/>
        <end position="58"/>
    </location>
</feature>
<dbReference type="InParanoid" id="A0A0Q3MXD3"/>
<name>A0A0Q3MXD3_BRADI</name>
<accession>A0A0Q3MXD3</accession>
<evidence type="ECO:0000256" key="1">
    <source>
        <dbReference type="SAM" id="MobiDB-lite"/>
    </source>
</evidence>
<proteinExistence type="predicted"/>
<dbReference type="Gramene" id="KQK08966">
    <property type="protein sequence ID" value="KQK08966"/>
    <property type="gene ID" value="BRADI_2g45143v3"/>
</dbReference>
<dbReference type="OrthoDB" id="706172at2759"/>
<organism evidence="2">
    <name type="scientific">Brachypodium distachyon</name>
    <name type="common">Purple false brome</name>
    <name type="synonym">Trachynia distachya</name>
    <dbReference type="NCBI Taxonomy" id="15368"/>
    <lineage>
        <taxon>Eukaryota</taxon>
        <taxon>Viridiplantae</taxon>
        <taxon>Streptophyta</taxon>
        <taxon>Embryophyta</taxon>
        <taxon>Tracheophyta</taxon>
        <taxon>Spermatophyta</taxon>
        <taxon>Magnoliopsida</taxon>
        <taxon>Liliopsida</taxon>
        <taxon>Poales</taxon>
        <taxon>Poaceae</taxon>
        <taxon>BOP clade</taxon>
        <taxon>Pooideae</taxon>
        <taxon>Stipodae</taxon>
        <taxon>Brachypodieae</taxon>
        <taxon>Brachypodium</taxon>
    </lineage>
</organism>
<gene>
    <name evidence="2" type="ORF">BRADI_2g45143v3</name>
</gene>
<evidence type="ECO:0000313" key="2">
    <source>
        <dbReference type="EMBL" id="KQK08966.1"/>
    </source>
</evidence>
<reference evidence="3" key="3">
    <citation type="submission" date="2018-08" db="UniProtKB">
        <authorList>
            <consortium name="EnsemblPlants"/>
        </authorList>
    </citation>
    <scope>IDENTIFICATION</scope>
    <source>
        <strain evidence="3">cv. Bd21</strain>
    </source>
</reference>